<feature type="domain" description="Beta-lactamase-related" evidence="1">
    <location>
        <begin position="103"/>
        <end position="383"/>
    </location>
</feature>
<accession>A0A1I7DAY3</accession>
<protein>
    <recommendedName>
        <fullName evidence="1">Beta-lactamase-related domain-containing protein</fullName>
    </recommendedName>
</protein>
<dbReference type="EMBL" id="FPBD01000008">
    <property type="protein sequence ID" value="SFU08883.1"/>
    <property type="molecule type" value="Genomic_DNA"/>
</dbReference>
<dbReference type="AlphaFoldDB" id="A0A1I7DAY3"/>
<dbReference type="InterPro" id="IPR012338">
    <property type="entry name" value="Beta-lactam/transpept-like"/>
</dbReference>
<organism evidence="2 3">
    <name type="scientific">Pseudovibrio denitrificans</name>
    <dbReference type="NCBI Taxonomy" id="258256"/>
    <lineage>
        <taxon>Bacteria</taxon>
        <taxon>Pseudomonadati</taxon>
        <taxon>Pseudomonadota</taxon>
        <taxon>Alphaproteobacteria</taxon>
        <taxon>Hyphomicrobiales</taxon>
        <taxon>Stappiaceae</taxon>
        <taxon>Pseudovibrio</taxon>
    </lineage>
</organism>
<dbReference type="Proteomes" id="UP000183371">
    <property type="component" value="Unassembled WGS sequence"/>
</dbReference>
<dbReference type="RefSeq" id="WP_054783686.1">
    <property type="nucleotide sequence ID" value="NZ_FPBD01000008.1"/>
</dbReference>
<dbReference type="SUPFAM" id="SSF56601">
    <property type="entry name" value="beta-lactamase/transpeptidase-like"/>
    <property type="match status" value="1"/>
</dbReference>
<dbReference type="InterPro" id="IPR050789">
    <property type="entry name" value="Diverse_Enzym_Activities"/>
</dbReference>
<proteinExistence type="predicted"/>
<evidence type="ECO:0000313" key="2">
    <source>
        <dbReference type="EMBL" id="SFU08883.1"/>
    </source>
</evidence>
<dbReference type="Pfam" id="PF00144">
    <property type="entry name" value="Beta-lactamase"/>
    <property type="match status" value="1"/>
</dbReference>
<dbReference type="InterPro" id="IPR001466">
    <property type="entry name" value="Beta-lactam-related"/>
</dbReference>
<dbReference type="Gene3D" id="3.40.710.10">
    <property type="entry name" value="DD-peptidase/beta-lactamase superfamily"/>
    <property type="match status" value="1"/>
</dbReference>
<keyword evidence="3" id="KW-1185">Reference proteome</keyword>
<evidence type="ECO:0000313" key="3">
    <source>
        <dbReference type="Proteomes" id="UP000183371"/>
    </source>
</evidence>
<dbReference type="PANTHER" id="PTHR43283">
    <property type="entry name" value="BETA-LACTAMASE-RELATED"/>
    <property type="match status" value="1"/>
</dbReference>
<gene>
    <name evidence="2" type="ORF">SAMN05444141_10889</name>
</gene>
<dbReference type="PANTHER" id="PTHR43283:SF14">
    <property type="entry name" value="BLL8153 PROTEIN"/>
    <property type="match status" value="1"/>
</dbReference>
<evidence type="ECO:0000259" key="1">
    <source>
        <dbReference type="Pfam" id="PF00144"/>
    </source>
</evidence>
<name>A0A1I7DAY3_9HYPH</name>
<sequence>MLKKIGWGVLAVVVLLAAGAFYFRQDIAEIRAVMAYADAFKPENIDQKFRSLYIEYPSISVEAPEETYQLPRQYQASPMPATFMYKGEAASTADYILDSHTTGLAIMHNGKLIHEYYDRGNSAETHAIQMSVSKSMASILVGVAMDEGYIDSVEDQVVKYVPELKGTAYDGVRLKDVLEMSSGVRWNENYADLNSDIVQSVVAILLGSQDEFTKDVPRELEPGTYNRYSSIDTHVVGWVLRGATGKPYQEWFNEKLWSKIGAESSAELMVDQAGQPVVFGGVNIRLRDMLRVGMVLARGGTNHKGERIVSEEWIKTSVTPDEPRLMPGYDNPQSPSPLGYKYQWWLPLESDHGDFTAIGIHGQFLYINPARNVVIAKTSTYPSYQRDKEMVKMKSIALFQSIARHLTKQETVELESQ</sequence>
<reference evidence="3" key="1">
    <citation type="submission" date="2016-10" db="EMBL/GenBank/DDBJ databases">
        <authorList>
            <person name="Varghese N."/>
            <person name="Submissions S."/>
        </authorList>
    </citation>
    <scope>NUCLEOTIDE SEQUENCE [LARGE SCALE GENOMIC DNA]</scope>
    <source>
        <strain evidence="3">DSM 17465</strain>
    </source>
</reference>